<reference evidence="6" key="1">
    <citation type="submission" date="2021-04" db="EMBL/GenBank/DDBJ databases">
        <title>Draft genome of Fusarium avenaceum strain F156N33, isolated from an atmospheric sample in Virginia.</title>
        <authorList>
            <person name="Yang S."/>
            <person name="Vinatzer B.A."/>
            <person name="Coleman J."/>
        </authorList>
    </citation>
    <scope>NUCLEOTIDE SEQUENCE</scope>
    <source>
        <strain evidence="6">F156N33</strain>
    </source>
</reference>
<accession>A0A9P7H411</accession>
<feature type="transmembrane region" description="Helical" evidence="5">
    <location>
        <begin position="214"/>
        <end position="234"/>
    </location>
</feature>
<comment type="subcellular location">
    <subcellularLocation>
        <location evidence="1">Membrane</location>
        <topology evidence="1">Multi-pass membrane protein</topology>
    </subcellularLocation>
</comment>
<evidence type="ECO:0000256" key="3">
    <source>
        <dbReference type="ARBA" id="ARBA00022989"/>
    </source>
</evidence>
<feature type="transmembrane region" description="Helical" evidence="5">
    <location>
        <begin position="57"/>
        <end position="77"/>
    </location>
</feature>
<gene>
    <name evidence="6" type="ORF">KAF25_004108</name>
</gene>
<feature type="transmembrane region" description="Helical" evidence="5">
    <location>
        <begin position="170"/>
        <end position="194"/>
    </location>
</feature>
<keyword evidence="3 5" id="KW-1133">Transmembrane helix</keyword>
<dbReference type="AlphaFoldDB" id="A0A9P7H411"/>
<keyword evidence="2 5" id="KW-0812">Transmembrane</keyword>
<proteinExistence type="predicted"/>
<dbReference type="PANTHER" id="PTHR31465:SF1">
    <property type="entry name" value="PROTEIN RTA1-RELATED"/>
    <property type="match status" value="1"/>
</dbReference>
<feature type="transmembrane region" description="Helical" evidence="5">
    <location>
        <begin position="31"/>
        <end position="50"/>
    </location>
</feature>
<dbReference type="Proteomes" id="UP000782241">
    <property type="component" value="Unassembled WGS sequence"/>
</dbReference>
<comment type="caution">
    <text evidence="6">The sequence shown here is derived from an EMBL/GenBank/DDBJ whole genome shotgun (WGS) entry which is preliminary data.</text>
</comment>
<protein>
    <recommendedName>
        <fullName evidence="8">RTM1 protein</fullName>
    </recommendedName>
</protein>
<name>A0A9P7H411_9HYPO</name>
<evidence type="ECO:0008006" key="8">
    <source>
        <dbReference type="Google" id="ProtNLM"/>
    </source>
</evidence>
<feature type="transmembrane region" description="Helical" evidence="5">
    <location>
        <begin position="131"/>
        <end position="150"/>
    </location>
</feature>
<dbReference type="Pfam" id="PF04479">
    <property type="entry name" value="RTA1"/>
    <property type="match status" value="1"/>
</dbReference>
<organism evidence="6 7">
    <name type="scientific">Fusarium avenaceum</name>
    <dbReference type="NCBI Taxonomy" id="40199"/>
    <lineage>
        <taxon>Eukaryota</taxon>
        <taxon>Fungi</taxon>
        <taxon>Dikarya</taxon>
        <taxon>Ascomycota</taxon>
        <taxon>Pezizomycotina</taxon>
        <taxon>Sordariomycetes</taxon>
        <taxon>Hypocreomycetidae</taxon>
        <taxon>Hypocreales</taxon>
        <taxon>Nectriaceae</taxon>
        <taxon>Fusarium</taxon>
        <taxon>Fusarium tricinctum species complex</taxon>
    </lineage>
</organism>
<dbReference type="PANTHER" id="PTHR31465">
    <property type="entry name" value="PROTEIN RTA1-RELATED"/>
    <property type="match status" value="1"/>
</dbReference>
<evidence type="ECO:0000256" key="2">
    <source>
        <dbReference type="ARBA" id="ARBA00022692"/>
    </source>
</evidence>
<evidence type="ECO:0000256" key="1">
    <source>
        <dbReference type="ARBA" id="ARBA00004141"/>
    </source>
</evidence>
<feature type="transmembrane region" description="Helical" evidence="5">
    <location>
        <begin position="249"/>
        <end position="268"/>
    </location>
</feature>
<evidence type="ECO:0000313" key="7">
    <source>
        <dbReference type="Proteomes" id="UP000782241"/>
    </source>
</evidence>
<evidence type="ECO:0000256" key="5">
    <source>
        <dbReference type="SAM" id="Phobius"/>
    </source>
</evidence>
<sequence length="295" mass="32743">MEKLQYLSTMSESVPRDGNAIFKLYRYDPSMAAAIIFIILFLLVTGLHTYQLIRTKTWFFSCFVVGGFMQVIGYVGRAVSASESPNWTVKPYVVQNLLLLISPALFAASIYMILGRIIMITDGERHSPIKSAWLTKIFVVGDVASFILQGAGGGMMAGGSLEALHNGERIVIIGLIVQIVFFSLFAVTAAVFHIRLVGSMSARAAVSGIPWQRYSCIFYIASGLILVRSMFRLIEYAQGNAGYLISHEVYMYIFDSILMFLAMALFAWEHPSQLNAKLNGGGTAVRNGIRLYWEK</sequence>
<keyword evidence="4 5" id="KW-0472">Membrane</keyword>
<keyword evidence="7" id="KW-1185">Reference proteome</keyword>
<dbReference type="InterPro" id="IPR007568">
    <property type="entry name" value="RTA1"/>
</dbReference>
<feature type="transmembrane region" description="Helical" evidence="5">
    <location>
        <begin position="97"/>
        <end position="119"/>
    </location>
</feature>
<dbReference type="EMBL" id="JAGPUO010000006">
    <property type="protein sequence ID" value="KAG5661869.1"/>
    <property type="molecule type" value="Genomic_DNA"/>
</dbReference>
<dbReference type="GO" id="GO:0016020">
    <property type="term" value="C:membrane"/>
    <property type="evidence" value="ECO:0007669"/>
    <property type="project" value="UniProtKB-SubCell"/>
</dbReference>
<evidence type="ECO:0000256" key="4">
    <source>
        <dbReference type="ARBA" id="ARBA00023136"/>
    </source>
</evidence>
<evidence type="ECO:0000313" key="6">
    <source>
        <dbReference type="EMBL" id="KAG5661869.1"/>
    </source>
</evidence>